<evidence type="ECO:0000256" key="6">
    <source>
        <dbReference type="SAM" id="Phobius"/>
    </source>
</evidence>
<evidence type="ECO:0000313" key="7">
    <source>
        <dbReference type="EMBL" id="KAJ7771315.1"/>
    </source>
</evidence>
<feature type="transmembrane region" description="Helical" evidence="6">
    <location>
        <begin position="20"/>
        <end position="42"/>
    </location>
</feature>
<dbReference type="PANTHER" id="PTHR23112:SF0">
    <property type="entry name" value="TRANSMEMBRANE PROTEIN 116"/>
    <property type="match status" value="1"/>
</dbReference>
<proteinExistence type="predicted"/>
<feature type="compositionally biased region" description="Basic and acidic residues" evidence="5">
    <location>
        <begin position="384"/>
        <end position="395"/>
    </location>
</feature>
<reference evidence="7" key="1">
    <citation type="submission" date="2023-03" db="EMBL/GenBank/DDBJ databases">
        <title>Massive genome expansion in bonnet fungi (Mycena s.s.) driven by repeated elements and novel gene families across ecological guilds.</title>
        <authorList>
            <consortium name="Lawrence Berkeley National Laboratory"/>
            <person name="Harder C.B."/>
            <person name="Miyauchi S."/>
            <person name="Viragh M."/>
            <person name="Kuo A."/>
            <person name="Thoen E."/>
            <person name="Andreopoulos B."/>
            <person name="Lu D."/>
            <person name="Skrede I."/>
            <person name="Drula E."/>
            <person name="Henrissat B."/>
            <person name="Morin E."/>
            <person name="Kohler A."/>
            <person name="Barry K."/>
            <person name="LaButti K."/>
            <person name="Morin E."/>
            <person name="Salamov A."/>
            <person name="Lipzen A."/>
            <person name="Mereny Z."/>
            <person name="Hegedus B."/>
            <person name="Baldrian P."/>
            <person name="Stursova M."/>
            <person name="Weitz H."/>
            <person name="Taylor A."/>
            <person name="Grigoriev I.V."/>
            <person name="Nagy L.G."/>
            <person name="Martin F."/>
            <person name="Kauserud H."/>
        </authorList>
    </citation>
    <scope>NUCLEOTIDE SEQUENCE</scope>
    <source>
        <strain evidence="7">CBHHK188m</strain>
    </source>
</reference>
<feature type="transmembrane region" description="Helical" evidence="6">
    <location>
        <begin position="169"/>
        <end position="195"/>
    </location>
</feature>
<name>A0AAD7NR92_9AGAR</name>
<dbReference type="GO" id="GO:0007189">
    <property type="term" value="P:adenylate cyclase-activating G protein-coupled receptor signaling pathway"/>
    <property type="evidence" value="ECO:0007669"/>
    <property type="project" value="TreeGrafter"/>
</dbReference>
<comment type="subcellular location">
    <subcellularLocation>
        <location evidence="1">Membrane</location>
        <topology evidence="1">Multi-pass membrane protein</topology>
    </subcellularLocation>
</comment>
<evidence type="ECO:0000256" key="4">
    <source>
        <dbReference type="ARBA" id="ARBA00023136"/>
    </source>
</evidence>
<keyword evidence="2 6" id="KW-0812">Transmembrane</keyword>
<keyword evidence="4 6" id="KW-0472">Membrane</keyword>
<evidence type="ECO:0000256" key="2">
    <source>
        <dbReference type="ARBA" id="ARBA00022692"/>
    </source>
</evidence>
<dbReference type="Gene3D" id="1.20.1070.10">
    <property type="entry name" value="Rhodopsin 7-helix transmembrane proteins"/>
    <property type="match status" value="1"/>
</dbReference>
<feature type="transmembrane region" description="Helical" evidence="6">
    <location>
        <begin position="267"/>
        <end position="291"/>
    </location>
</feature>
<organism evidence="7 8">
    <name type="scientific">Mycena maculata</name>
    <dbReference type="NCBI Taxonomy" id="230809"/>
    <lineage>
        <taxon>Eukaryota</taxon>
        <taxon>Fungi</taxon>
        <taxon>Dikarya</taxon>
        <taxon>Basidiomycota</taxon>
        <taxon>Agaricomycotina</taxon>
        <taxon>Agaricomycetes</taxon>
        <taxon>Agaricomycetidae</taxon>
        <taxon>Agaricales</taxon>
        <taxon>Marasmiineae</taxon>
        <taxon>Mycenaceae</taxon>
        <taxon>Mycena</taxon>
    </lineage>
</organism>
<dbReference type="PANTHER" id="PTHR23112">
    <property type="entry name" value="G PROTEIN-COUPLED RECEPTOR 157-RELATED"/>
    <property type="match status" value="1"/>
</dbReference>
<feature type="transmembrane region" description="Helical" evidence="6">
    <location>
        <begin position="227"/>
        <end position="247"/>
    </location>
</feature>
<comment type="caution">
    <text evidence="7">The sequence shown here is derived from an EMBL/GenBank/DDBJ whole genome shotgun (WGS) entry which is preliminary data.</text>
</comment>
<protein>
    <recommendedName>
        <fullName evidence="9">G-protein coupled receptors family 2 profile 2 domain-containing protein</fullName>
    </recommendedName>
</protein>
<feature type="region of interest" description="Disordered" evidence="5">
    <location>
        <begin position="344"/>
        <end position="410"/>
    </location>
</feature>
<feature type="transmembrane region" description="Helical" evidence="6">
    <location>
        <begin position="54"/>
        <end position="74"/>
    </location>
</feature>
<gene>
    <name evidence="7" type="ORF">DFH07DRAFT_803988</name>
</gene>
<dbReference type="AlphaFoldDB" id="A0AAD7NR92"/>
<evidence type="ECO:0008006" key="9">
    <source>
        <dbReference type="Google" id="ProtNLM"/>
    </source>
</evidence>
<feature type="transmembrane region" description="Helical" evidence="6">
    <location>
        <begin position="86"/>
        <end position="113"/>
    </location>
</feature>
<accession>A0AAD7NR92</accession>
<evidence type="ECO:0000256" key="3">
    <source>
        <dbReference type="ARBA" id="ARBA00022989"/>
    </source>
</evidence>
<evidence type="ECO:0000313" key="8">
    <source>
        <dbReference type="Proteomes" id="UP001215280"/>
    </source>
</evidence>
<evidence type="ECO:0000256" key="1">
    <source>
        <dbReference type="ARBA" id="ARBA00004141"/>
    </source>
</evidence>
<keyword evidence="8" id="KW-1185">Reference proteome</keyword>
<sequence>MSNHKLHVPNSLDAHMEDVVLTFGIAGVVLPASLLLAIAYAAWNPISRLHLNRVSFRLLVCSLIANLIFAATSIPTFSGPSAGCSFMAFFGLSVLMFTACMFFCTALNLQLVLVHHLNGNSMEKFYYIGSVTLVAILNITPYAAGQFGYYNSTCWFSDPRPDVQFHWLFWSQSIWILLMSTGEVVSFFIILGYMYRMHRRKVLSNHSTLSSRPPIVMYRTTILRIGLYPLLSCCLNFSGSILDIWLTKNPVPTELEWRLSFVDLCVFGLRPILYTLLATSDPGFLCAMHALRTRSKSTHSIGPTSGIDSTGPTSSVTYTSSHRMKRFSMNTSTLVHVELEQGKHSSTAMAAGEDKSRVVSYSDSDAARGTPSFVEQDPESMLSETERGAAKELNAEAKTSSGAEDIARQI</sequence>
<keyword evidence="3 6" id="KW-1133">Transmembrane helix</keyword>
<dbReference type="GO" id="GO:0005886">
    <property type="term" value="C:plasma membrane"/>
    <property type="evidence" value="ECO:0007669"/>
    <property type="project" value="TreeGrafter"/>
</dbReference>
<dbReference type="EMBL" id="JARJLG010000021">
    <property type="protein sequence ID" value="KAJ7771315.1"/>
    <property type="molecule type" value="Genomic_DNA"/>
</dbReference>
<feature type="transmembrane region" description="Helical" evidence="6">
    <location>
        <begin position="125"/>
        <end position="149"/>
    </location>
</feature>
<dbReference type="Proteomes" id="UP001215280">
    <property type="component" value="Unassembled WGS sequence"/>
</dbReference>
<dbReference type="GO" id="GO:0004930">
    <property type="term" value="F:G protein-coupled receptor activity"/>
    <property type="evidence" value="ECO:0007669"/>
    <property type="project" value="TreeGrafter"/>
</dbReference>
<evidence type="ECO:0000256" key="5">
    <source>
        <dbReference type="SAM" id="MobiDB-lite"/>
    </source>
</evidence>